<feature type="domain" description="DNA2/NAM7 helicase-like C-terminal" evidence="8">
    <location>
        <begin position="1141"/>
        <end position="1327"/>
    </location>
</feature>
<evidence type="ECO:0000259" key="8">
    <source>
        <dbReference type="Pfam" id="PF13087"/>
    </source>
</evidence>
<dbReference type="GO" id="GO:0016787">
    <property type="term" value="F:hydrolase activity"/>
    <property type="evidence" value="ECO:0007669"/>
    <property type="project" value="UniProtKB-KW"/>
</dbReference>
<dbReference type="GO" id="GO:0032784">
    <property type="term" value="P:regulation of DNA-templated transcription elongation"/>
    <property type="evidence" value="ECO:0007669"/>
    <property type="project" value="InterPro"/>
</dbReference>
<dbReference type="Gene3D" id="3.40.960.10">
    <property type="entry name" value="VSR Endonuclease"/>
    <property type="match status" value="1"/>
</dbReference>
<keyword evidence="4" id="KW-0347">Helicase</keyword>
<dbReference type="GO" id="GO:0003677">
    <property type="term" value="F:DNA binding"/>
    <property type="evidence" value="ECO:0007669"/>
    <property type="project" value="InterPro"/>
</dbReference>
<evidence type="ECO:0000256" key="2">
    <source>
        <dbReference type="ARBA" id="ARBA00022741"/>
    </source>
</evidence>
<dbReference type="SUPFAM" id="SSF52540">
    <property type="entry name" value="P-loop containing nucleoside triphosphate hydrolases"/>
    <property type="match status" value="1"/>
</dbReference>
<dbReference type="CDD" id="cd18808">
    <property type="entry name" value="SF1_C_Upf1"/>
    <property type="match status" value="1"/>
</dbReference>
<dbReference type="Gene3D" id="3.40.50.300">
    <property type="entry name" value="P-loop containing nucleotide triphosphate hydrolases"/>
    <property type="match status" value="3"/>
</dbReference>
<keyword evidence="10" id="KW-0255">Endonuclease</keyword>
<evidence type="ECO:0000256" key="4">
    <source>
        <dbReference type="ARBA" id="ARBA00022806"/>
    </source>
</evidence>
<protein>
    <submittedName>
        <fullName evidence="10">Very-short-patch-repair endonuclease/transcription elongation GreA/GreB family factor</fullName>
    </submittedName>
</protein>
<dbReference type="InterPro" id="IPR027417">
    <property type="entry name" value="P-loop_NTPase"/>
</dbReference>
<reference evidence="10 11" key="1">
    <citation type="submission" date="2020-03" db="EMBL/GenBank/DDBJ databases">
        <title>Sequencing the genomes of 1000 actinobacteria strains.</title>
        <authorList>
            <person name="Klenk H.-P."/>
        </authorList>
    </citation>
    <scope>NUCLEOTIDE SEQUENCE [LARGE SCALE GENOMIC DNA]</scope>
    <source>
        <strain evidence="10 11">DSM 45490</strain>
    </source>
</reference>
<dbReference type="Pfam" id="PF13086">
    <property type="entry name" value="AAA_11"/>
    <property type="match status" value="1"/>
</dbReference>
<dbReference type="InterPro" id="IPR036953">
    <property type="entry name" value="GreA/GreB_C_sf"/>
</dbReference>
<name>A0A7X5V473_9ACTN</name>
<evidence type="ECO:0000256" key="1">
    <source>
        <dbReference type="ARBA" id="ARBA00007913"/>
    </source>
</evidence>
<keyword evidence="2" id="KW-0547">Nucleotide-binding</keyword>
<sequence>MGSLDIGAPLGTVADGSLNDRAARIFEYLVKVQQLRTRVVRSVDAYRAVMWLGQLPTSEALRFGVGTDEPGVWLAIDRVERIAPPVPPDVVRPWITERSLRDSSQTVPTLSRRAARAVQVVTPEGDHETQTEELLLEDHPEVESVLGEWAPEWQAWAADDRPRAAVAEAYHHLYETYQDAKALAETYEVVVGFGCLVSRSGGQDVKRHLITMPASIELDLDSGRLTVLPSPDGRAPVLEEDMLAPADTASDEVRQAIRASLNSLDDPWAPEPDGIAGVLRTWVNGAGPDAAFNPGMQPSSGATRTDGQPTVTFAPALILRERTKRSLVAACEQIIAQLRAGADVPSGVRQFAEITDGRVSEADDGLWKTAYADTEVYFPKPANDEQRQIRQRLSDHQTVVVQGPPGTGKTHTIANLISDLLAHGQRVLVTSTTTRALTVLKEQLPDEIRDLCVSVTDDAGKGQADLERSVSTILTEADRANPKASEREESRLRGQLDDARAREQEAVTELRSIRERETYVYGRDIGDYSGTLQQIAQRLADEQDTLGWFDKDPDETLPLTVADVATYLQLLRRATPELRALSGRVPDLSEIVQPAEFQHLAERRAELTARAQELADARRTDEFAALMRCDAAQRDQIRFGVTDLTRRRQDLGRRPEPWIADAVRDVTGGRERTWRQRLEATTAGIGGAQSWLQAVGGSLVTGIERLELADAVGQVTTLEEHLANGGKIKGLLGRSKAAKAAALFLESVRVNGRSIEGLEQLQPARGRVMAELELSRLEDVWGYSHPPFGPQEQRIAVLIDENIVLGQVLTYADAVSALDQRLKSVAAMPAIDLREGDGLVRLQRALDAVDLQSLHDDVQARTERTKELLADLEAAVGAVSAVSQAAEALGRWDPAEYRAAFHAFETTHAANTVLEQLDRARNRVAQVAPVLAVRIEETASDPIWDERLPKLIEAWAWSVWDKRLRDKNDPEAEQRWRDRLDVATDDVQVALKRLATNRGWVYALQRMTSRESTHLKMYSQAVRKIGKATGKYANRYREDARRHLQECQSAVPAWIMPMHRVFDTVPVDRPNIFDVVIVDEASQSGPEGLLLSWLAPRMVVVGDDKQVSPSNVGLDLEAVFTLLDSYLGPLEHRSLFGPRSSFFDQAVGMSGSRIMLREHFRCMPEIIGFSNDLCYRGELVPLRQYGAERLPPLRTTYINGAVVSGSRDYVNEREADEIVSQIEKCCADPAYDGKTMGVITLLGHSQDRLIIQRLVDVLGVRAVEERRLRAGNAEAFQGDERDVIFMSMVSSLQSTTGPVRIGTLSKESDQQRLNVAASRARDQVWLFHSVQPGGLSGKDLRQRYLQYLLKPPVEQDALDIGQVMPDRRHSAFDSLFEQRVFIALRERGFRVRPQVKVGGYRIDLVVEGGTKRLAVECDGDAFHDAETAESDAARQRDLERVGWTFWRVRGSTFFRDPQEALAPLWQLLETLDIQPMVDDLAIVDETHTEVNVSAVPVESADESLDSIARHADLHVVTVVDAPLSTGSLVDAQAAVADPPQRFRNGKMLLSAAARNRVLQESAAIERWLADPPPIVAVDGRSHAVELTHREQQREDLEDRLSFLSRVLSQSVVEATHGGGLWITPGCIIGIRHQGENDIERLVVSIVPHADWIPADATAVSPLTDLAQALERAAPGDTVQFETPRGIHEAEVVEIQD</sequence>
<dbReference type="InterPro" id="IPR041677">
    <property type="entry name" value="DNA2/NAM7_AAA_11"/>
</dbReference>
<dbReference type="InterPro" id="IPR049468">
    <property type="entry name" value="Restrct_endonuc-II-like_dom"/>
</dbReference>
<dbReference type="Pfam" id="PF18741">
    <property type="entry name" value="MTES_1575"/>
    <property type="match status" value="1"/>
</dbReference>
<dbReference type="Gene3D" id="3.10.50.30">
    <property type="entry name" value="Transcription elongation factor, GreA/GreB, C-terminal domain"/>
    <property type="match status" value="1"/>
</dbReference>
<accession>A0A7X5V473</accession>
<comment type="similarity">
    <text evidence="1">Belongs to the DNA2/NAM7 helicase family.</text>
</comment>
<evidence type="ECO:0000259" key="7">
    <source>
        <dbReference type="Pfam" id="PF13086"/>
    </source>
</evidence>
<dbReference type="PANTHER" id="PTHR43788">
    <property type="entry name" value="DNA2/NAM7 HELICASE FAMILY MEMBER"/>
    <property type="match status" value="1"/>
</dbReference>
<dbReference type="InterPro" id="IPR041679">
    <property type="entry name" value="DNA2/NAM7-like_C"/>
</dbReference>
<organism evidence="10 11">
    <name type="scientific">Kribbella shirazensis</name>
    <dbReference type="NCBI Taxonomy" id="1105143"/>
    <lineage>
        <taxon>Bacteria</taxon>
        <taxon>Bacillati</taxon>
        <taxon>Actinomycetota</taxon>
        <taxon>Actinomycetes</taxon>
        <taxon>Propionibacteriales</taxon>
        <taxon>Kribbellaceae</taxon>
        <taxon>Kribbella</taxon>
    </lineage>
</organism>
<dbReference type="GO" id="GO:0005524">
    <property type="term" value="F:ATP binding"/>
    <property type="evidence" value="ECO:0007669"/>
    <property type="project" value="UniProtKB-KW"/>
</dbReference>
<keyword evidence="10" id="KW-0540">Nuclease</keyword>
<evidence type="ECO:0000256" key="3">
    <source>
        <dbReference type="ARBA" id="ARBA00022801"/>
    </source>
</evidence>
<dbReference type="RefSeq" id="WP_167203147.1">
    <property type="nucleotide sequence ID" value="NZ_JAASRO010000001.1"/>
</dbReference>
<dbReference type="PANTHER" id="PTHR43788:SF8">
    <property type="entry name" value="DNA-BINDING PROTEIN SMUBP-2"/>
    <property type="match status" value="1"/>
</dbReference>
<evidence type="ECO:0000259" key="9">
    <source>
        <dbReference type="Pfam" id="PF18741"/>
    </source>
</evidence>
<keyword evidence="5" id="KW-0067">ATP-binding</keyword>
<dbReference type="InterPro" id="IPR050534">
    <property type="entry name" value="Coronavir_polyprotein_1ab"/>
</dbReference>
<dbReference type="InterPro" id="IPR011335">
    <property type="entry name" value="Restrct_endonuc-II-like"/>
</dbReference>
<comment type="caution">
    <text evidence="10">The sequence shown here is derived from an EMBL/GenBank/DDBJ whole genome shotgun (WGS) entry which is preliminary data.</text>
</comment>
<dbReference type="GO" id="GO:0004519">
    <property type="term" value="F:endonuclease activity"/>
    <property type="evidence" value="ECO:0007669"/>
    <property type="project" value="UniProtKB-KW"/>
</dbReference>
<feature type="domain" description="DNA2/NAM7 helicase helicase" evidence="7">
    <location>
        <begin position="383"/>
        <end position="517"/>
    </location>
</feature>
<dbReference type="InterPro" id="IPR047187">
    <property type="entry name" value="SF1_C_Upf1"/>
</dbReference>
<keyword evidence="11" id="KW-1185">Reference proteome</keyword>
<dbReference type="SUPFAM" id="SSF52980">
    <property type="entry name" value="Restriction endonuclease-like"/>
    <property type="match status" value="1"/>
</dbReference>
<gene>
    <name evidence="10" type="ORF">BJY22_000026</name>
</gene>
<evidence type="ECO:0000256" key="6">
    <source>
        <dbReference type="SAM" id="MobiDB-lite"/>
    </source>
</evidence>
<evidence type="ECO:0000313" key="11">
    <source>
        <dbReference type="Proteomes" id="UP000555407"/>
    </source>
</evidence>
<feature type="domain" description="Restriction endonuclease type II-like" evidence="9">
    <location>
        <begin position="1376"/>
        <end position="1468"/>
    </location>
</feature>
<dbReference type="Proteomes" id="UP000555407">
    <property type="component" value="Unassembled WGS sequence"/>
</dbReference>
<feature type="region of interest" description="Disordered" evidence="6">
    <location>
        <begin position="477"/>
        <end position="500"/>
    </location>
</feature>
<keyword evidence="3" id="KW-0378">Hydrolase</keyword>
<dbReference type="GO" id="GO:0043139">
    <property type="term" value="F:5'-3' DNA helicase activity"/>
    <property type="evidence" value="ECO:0007669"/>
    <property type="project" value="TreeGrafter"/>
</dbReference>
<evidence type="ECO:0000313" key="10">
    <source>
        <dbReference type="EMBL" id="NIK54309.1"/>
    </source>
</evidence>
<evidence type="ECO:0000256" key="5">
    <source>
        <dbReference type="ARBA" id="ARBA00022840"/>
    </source>
</evidence>
<dbReference type="Pfam" id="PF13087">
    <property type="entry name" value="AAA_12"/>
    <property type="match status" value="1"/>
</dbReference>
<proteinExistence type="inferred from homology"/>
<dbReference type="EMBL" id="JAASRO010000001">
    <property type="protein sequence ID" value="NIK54309.1"/>
    <property type="molecule type" value="Genomic_DNA"/>
</dbReference>